<evidence type="ECO:0000256" key="4">
    <source>
        <dbReference type="ARBA" id="ARBA00022729"/>
    </source>
</evidence>
<dbReference type="Gene3D" id="1.10.100.10">
    <property type="entry name" value="Insulin-like"/>
    <property type="match status" value="1"/>
</dbReference>
<evidence type="ECO:0000256" key="5">
    <source>
        <dbReference type="ARBA" id="ARBA00023157"/>
    </source>
</evidence>
<comment type="caution">
    <text evidence="7">The sequence shown here is derived from an EMBL/GenBank/DDBJ whole genome shotgun (WGS) entry which is preliminary data.</text>
</comment>
<accession>A0AAN5C6P6</accession>
<name>A0AAN5C6P6_9BILA</name>
<keyword evidence="5" id="KW-1015">Disulfide bond</keyword>
<dbReference type="GO" id="GO:0005179">
    <property type="term" value="F:hormone activity"/>
    <property type="evidence" value="ECO:0007669"/>
    <property type="project" value="InterPro"/>
</dbReference>
<feature type="chain" id="PRO_5042912377" evidence="6">
    <location>
        <begin position="17"/>
        <end position="107"/>
    </location>
</feature>
<evidence type="ECO:0000313" key="8">
    <source>
        <dbReference type="Proteomes" id="UP001328107"/>
    </source>
</evidence>
<proteinExistence type="inferred from homology"/>
<dbReference type="InterPro" id="IPR003235">
    <property type="entry name" value="Nem_insulin-like_b-type"/>
</dbReference>
<evidence type="ECO:0000256" key="6">
    <source>
        <dbReference type="SAM" id="SignalP"/>
    </source>
</evidence>
<sequence length="107" mass="11149">MKTTFILALLIISAAGAPLDSGLTSSEEDVLALTGAGAADAGAADEDALRPAEKPIRVCGRDLTIWVAKVCNCSTPQPRTAQNYSLSDLCCTNSCRPSTIRQMCCGN</sequence>
<organism evidence="7 8">
    <name type="scientific">Pristionchus mayeri</name>
    <dbReference type="NCBI Taxonomy" id="1317129"/>
    <lineage>
        <taxon>Eukaryota</taxon>
        <taxon>Metazoa</taxon>
        <taxon>Ecdysozoa</taxon>
        <taxon>Nematoda</taxon>
        <taxon>Chromadorea</taxon>
        <taxon>Rhabditida</taxon>
        <taxon>Rhabditina</taxon>
        <taxon>Diplogasteromorpha</taxon>
        <taxon>Diplogasteroidea</taxon>
        <taxon>Neodiplogasteridae</taxon>
        <taxon>Pristionchus</taxon>
    </lineage>
</organism>
<keyword evidence="4 6" id="KW-0732">Signal</keyword>
<keyword evidence="3" id="KW-0964">Secreted</keyword>
<dbReference type="Pfam" id="PF03488">
    <property type="entry name" value="Ins_beta"/>
    <property type="match status" value="1"/>
</dbReference>
<dbReference type="AlphaFoldDB" id="A0AAN5C6P6"/>
<dbReference type="InterPro" id="IPR036438">
    <property type="entry name" value="Insulin-like_sf"/>
</dbReference>
<comment type="subcellular location">
    <subcellularLocation>
        <location evidence="1">Secreted</location>
    </subcellularLocation>
</comment>
<feature type="signal peptide" evidence="6">
    <location>
        <begin position="1"/>
        <end position="16"/>
    </location>
</feature>
<dbReference type="SUPFAM" id="SSF56994">
    <property type="entry name" value="Insulin-like"/>
    <property type="match status" value="1"/>
</dbReference>
<evidence type="ECO:0000256" key="1">
    <source>
        <dbReference type="ARBA" id="ARBA00004613"/>
    </source>
</evidence>
<evidence type="ECO:0000313" key="7">
    <source>
        <dbReference type="EMBL" id="GMR39483.1"/>
    </source>
</evidence>
<evidence type="ECO:0000256" key="3">
    <source>
        <dbReference type="ARBA" id="ARBA00022525"/>
    </source>
</evidence>
<dbReference type="EMBL" id="BTRK01000002">
    <property type="protein sequence ID" value="GMR39483.1"/>
    <property type="molecule type" value="Genomic_DNA"/>
</dbReference>
<evidence type="ECO:0000256" key="2">
    <source>
        <dbReference type="ARBA" id="ARBA00009034"/>
    </source>
</evidence>
<gene>
    <name evidence="7" type="ORF">PMAYCL1PPCAC_09678</name>
</gene>
<keyword evidence="8" id="KW-1185">Reference proteome</keyword>
<protein>
    <submittedName>
        <fullName evidence="7">Uncharacterized protein</fullName>
    </submittedName>
</protein>
<dbReference type="GO" id="GO:0005576">
    <property type="term" value="C:extracellular region"/>
    <property type="evidence" value="ECO:0007669"/>
    <property type="project" value="UniProtKB-SubCell"/>
</dbReference>
<comment type="similarity">
    <text evidence="2">Belongs to the insulin family.</text>
</comment>
<reference evidence="8" key="1">
    <citation type="submission" date="2022-10" db="EMBL/GenBank/DDBJ databases">
        <title>Genome assembly of Pristionchus species.</title>
        <authorList>
            <person name="Yoshida K."/>
            <person name="Sommer R.J."/>
        </authorList>
    </citation>
    <scope>NUCLEOTIDE SEQUENCE [LARGE SCALE GENOMIC DNA]</scope>
    <source>
        <strain evidence="8">RS5460</strain>
    </source>
</reference>
<dbReference type="Proteomes" id="UP001328107">
    <property type="component" value="Unassembled WGS sequence"/>
</dbReference>